<comment type="caution">
    <text evidence="2">The sequence shown here is derived from an EMBL/GenBank/DDBJ whole genome shotgun (WGS) entry which is preliminary data.</text>
</comment>
<gene>
    <name evidence="2" type="ORF">EDC23_1185</name>
</gene>
<evidence type="ECO:0000313" key="2">
    <source>
        <dbReference type="EMBL" id="TDY02804.1"/>
    </source>
</evidence>
<sequence>MGWEKIATAVLLGAMLIFIFPRMRHALNNAPKGSAEDWKGFLFPIALVVGFVVLLILLVK</sequence>
<protein>
    <submittedName>
        <fullName evidence="2">Uncharacterized protein</fullName>
    </submittedName>
</protein>
<keyword evidence="1" id="KW-1133">Transmembrane helix</keyword>
<dbReference type="OrthoDB" id="7067542at2"/>
<keyword evidence="1" id="KW-0472">Membrane</keyword>
<name>A0A4R8IR49_9GAMM</name>
<accession>A0A4R8IR49</accession>
<keyword evidence="1" id="KW-0812">Transmembrane</keyword>
<dbReference type="RefSeq" id="WP_134082059.1">
    <property type="nucleotide sequence ID" value="NZ_SOQX01000002.1"/>
</dbReference>
<dbReference type="Proteomes" id="UP000294914">
    <property type="component" value="Unassembled WGS sequence"/>
</dbReference>
<evidence type="ECO:0000256" key="1">
    <source>
        <dbReference type="SAM" id="Phobius"/>
    </source>
</evidence>
<reference evidence="2 3" key="1">
    <citation type="submission" date="2019-03" db="EMBL/GenBank/DDBJ databases">
        <title>Genomic Encyclopedia of Type Strains, Phase IV (KMG-IV): sequencing the most valuable type-strain genomes for metagenomic binning, comparative biology and taxonomic classification.</title>
        <authorList>
            <person name="Goeker M."/>
        </authorList>
    </citation>
    <scope>NUCLEOTIDE SEQUENCE [LARGE SCALE GENOMIC DNA]</scope>
    <source>
        <strain evidence="2 3">DSM 16326</strain>
    </source>
</reference>
<evidence type="ECO:0000313" key="3">
    <source>
        <dbReference type="Proteomes" id="UP000294914"/>
    </source>
</evidence>
<dbReference type="EMBL" id="SOQX01000002">
    <property type="protein sequence ID" value="TDY02804.1"/>
    <property type="molecule type" value="Genomic_DNA"/>
</dbReference>
<proteinExistence type="predicted"/>
<organism evidence="2 3">
    <name type="scientific">Thiohalophilus thiocyanatoxydans</name>
    <dbReference type="NCBI Taxonomy" id="381308"/>
    <lineage>
        <taxon>Bacteria</taxon>
        <taxon>Pseudomonadati</taxon>
        <taxon>Pseudomonadota</taxon>
        <taxon>Gammaproteobacteria</taxon>
        <taxon>Thiohalomonadales</taxon>
        <taxon>Thiohalophilaceae</taxon>
        <taxon>Thiohalophilus</taxon>
    </lineage>
</organism>
<dbReference type="AlphaFoldDB" id="A0A4R8IR49"/>
<feature type="transmembrane region" description="Helical" evidence="1">
    <location>
        <begin position="42"/>
        <end position="59"/>
    </location>
</feature>
<keyword evidence="3" id="KW-1185">Reference proteome</keyword>